<reference evidence="2" key="1">
    <citation type="journal article" date="2020" name="Stud. Mycol.">
        <title>101 Dothideomycetes genomes: a test case for predicting lifestyles and emergence of pathogens.</title>
        <authorList>
            <person name="Haridas S."/>
            <person name="Albert R."/>
            <person name="Binder M."/>
            <person name="Bloem J."/>
            <person name="Labutti K."/>
            <person name="Salamov A."/>
            <person name="Andreopoulos B."/>
            <person name="Baker S."/>
            <person name="Barry K."/>
            <person name="Bills G."/>
            <person name="Bluhm B."/>
            <person name="Cannon C."/>
            <person name="Castanera R."/>
            <person name="Culley D."/>
            <person name="Daum C."/>
            <person name="Ezra D."/>
            <person name="Gonzalez J."/>
            <person name="Henrissat B."/>
            <person name="Kuo A."/>
            <person name="Liang C."/>
            <person name="Lipzen A."/>
            <person name="Lutzoni F."/>
            <person name="Magnuson J."/>
            <person name="Mondo S."/>
            <person name="Nolan M."/>
            <person name="Ohm R."/>
            <person name="Pangilinan J."/>
            <person name="Park H.-J."/>
            <person name="Ramirez L."/>
            <person name="Alfaro M."/>
            <person name="Sun H."/>
            <person name="Tritt A."/>
            <person name="Yoshinaga Y."/>
            <person name="Zwiers L.-H."/>
            <person name="Turgeon B."/>
            <person name="Goodwin S."/>
            <person name="Spatafora J."/>
            <person name="Crous P."/>
            <person name="Grigoriev I."/>
        </authorList>
    </citation>
    <scope>NUCLEOTIDE SEQUENCE</scope>
    <source>
        <strain evidence="2">CBS 161.51</strain>
    </source>
</reference>
<organism evidence="2 3">
    <name type="scientific">Clathrospora elynae</name>
    <dbReference type="NCBI Taxonomy" id="706981"/>
    <lineage>
        <taxon>Eukaryota</taxon>
        <taxon>Fungi</taxon>
        <taxon>Dikarya</taxon>
        <taxon>Ascomycota</taxon>
        <taxon>Pezizomycotina</taxon>
        <taxon>Dothideomycetes</taxon>
        <taxon>Pleosporomycetidae</taxon>
        <taxon>Pleosporales</taxon>
        <taxon>Diademaceae</taxon>
        <taxon>Clathrospora</taxon>
    </lineage>
</organism>
<feature type="compositionally biased region" description="Basic and acidic residues" evidence="1">
    <location>
        <begin position="52"/>
        <end position="62"/>
    </location>
</feature>
<feature type="compositionally biased region" description="Polar residues" evidence="1">
    <location>
        <begin position="304"/>
        <end position="315"/>
    </location>
</feature>
<sequence>MPGMLTRSKSLRFLRNTRKDAFDQNNGQSMPPPTGQTGLDKYQSNILITKAEGRLEPPETVKRPSTSGGPGERKMLFHQKTNLAPSVYSQDQVFSFASPTTSTTVLHTADITREQGVIGIALGSPTTGSHWNSTPQATSFRSNSRLADSSMASFRHFNDSSPSLVSHQQAPKSKLSRWKSMFRKAAPPPSEKPSFYQLAQTTTTITATFRADSPQDEKLRESQVPLKQLESDRLHTVSPPTFKSDIRASRKWSPGEFVAPQSPPSPPSTRERALTLGNPASNPRATRSIQRAFTTPGPPPRSTLDGSSTMPQLTTSKSSGNISAAASNGGPLLDISLPDITMERYSVMFGNLLQPTTNRSSLLERRQGNAEKVKLLNDLSAKGNKQDESPSDFQLQRRATSPTGASPSPRLSLFPSSNLSRAPSPLPGSANRGKPLKRTNTAPAKSPLEQTFSRSSNERMKISESARLKPTASPYLEPALTPTSFHSLESDATSFTIVAGQIGPGFRLHLDEREPEWEICSKPAAVAPAPTPFRSLSQKQPKVTKLTALSSHPSASPLDAPSPLQRLQSLSTPPLSATAKRAAIAARREEDATAKAIVGVARSVSVNRANSPRTLTRSNTDIKTTNEERLVERLVLMPTMVQVRNRRSHMVQLVDA</sequence>
<feature type="compositionally biased region" description="Polar residues" evidence="1">
    <location>
        <begin position="438"/>
        <end position="455"/>
    </location>
</feature>
<feature type="compositionally biased region" description="Polar residues" evidence="1">
    <location>
        <begin position="391"/>
        <end position="405"/>
    </location>
</feature>
<feature type="region of interest" description="Disordered" evidence="1">
    <location>
        <begin position="380"/>
        <end position="469"/>
    </location>
</feature>
<protein>
    <submittedName>
        <fullName evidence="2">Uncharacterized protein</fullName>
    </submittedName>
</protein>
<evidence type="ECO:0000313" key="2">
    <source>
        <dbReference type="EMBL" id="KAF1948046.1"/>
    </source>
</evidence>
<feature type="compositionally biased region" description="Basic and acidic residues" evidence="1">
    <location>
        <begin position="456"/>
        <end position="467"/>
    </location>
</feature>
<feature type="region of interest" description="Disordered" evidence="1">
    <location>
        <begin position="52"/>
        <end position="73"/>
    </location>
</feature>
<dbReference type="EMBL" id="ML975997">
    <property type="protein sequence ID" value="KAF1948046.1"/>
    <property type="molecule type" value="Genomic_DNA"/>
</dbReference>
<keyword evidence="3" id="KW-1185">Reference proteome</keyword>
<evidence type="ECO:0000256" key="1">
    <source>
        <dbReference type="SAM" id="MobiDB-lite"/>
    </source>
</evidence>
<accession>A0A6A5TB97</accession>
<feature type="region of interest" description="Disordered" evidence="1">
    <location>
        <begin position="254"/>
        <end position="332"/>
    </location>
</feature>
<dbReference type="OrthoDB" id="5404004at2759"/>
<gene>
    <name evidence="2" type="ORF">EJ02DRAFT_364666</name>
</gene>
<feature type="compositionally biased region" description="Low complexity" evidence="1">
    <location>
        <begin position="406"/>
        <end position="420"/>
    </location>
</feature>
<dbReference type="Proteomes" id="UP000800038">
    <property type="component" value="Unassembled WGS sequence"/>
</dbReference>
<evidence type="ECO:0000313" key="3">
    <source>
        <dbReference type="Proteomes" id="UP000800038"/>
    </source>
</evidence>
<dbReference type="AlphaFoldDB" id="A0A6A5TB97"/>
<name>A0A6A5TB97_9PLEO</name>
<proteinExistence type="predicted"/>
<feature type="compositionally biased region" description="Low complexity" evidence="1">
    <location>
        <begin position="316"/>
        <end position="330"/>
    </location>
</feature>
<feature type="region of interest" description="Disordered" evidence="1">
    <location>
        <begin position="1"/>
        <end position="40"/>
    </location>
</feature>
<feature type="compositionally biased region" description="Polar residues" evidence="1">
    <location>
        <begin position="278"/>
        <end position="293"/>
    </location>
</feature>